<evidence type="ECO:0000313" key="1">
    <source>
        <dbReference type="EMBL" id="CAI9710189.1"/>
    </source>
</evidence>
<evidence type="ECO:0000313" key="2">
    <source>
        <dbReference type="Proteomes" id="UP001162501"/>
    </source>
</evidence>
<protein>
    <submittedName>
        <fullName evidence="1">Uncharacterized protein</fullName>
    </submittedName>
</protein>
<reference evidence="1" key="1">
    <citation type="submission" date="2023-05" db="EMBL/GenBank/DDBJ databases">
        <authorList>
            <consortium name="ELIXIR-Norway"/>
        </authorList>
    </citation>
    <scope>NUCLEOTIDE SEQUENCE</scope>
</reference>
<proteinExistence type="predicted"/>
<organism evidence="1 2">
    <name type="scientific">Rangifer tarandus platyrhynchus</name>
    <name type="common">Svalbard reindeer</name>
    <dbReference type="NCBI Taxonomy" id="3082113"/>
    <lineage>
        <taxon>Eukaryota</taxon>
        <taxon>Metazoa</taxon>
        <taxon>Chordata</taxon>
        <taxon>Craniata</taxon>
        <taxon>Vertebrata</taxon>
        <taxon>Euteleostomi</taxon>
        <taxon>Mammalia</taxon>
        <taxon>Eutheria</taxon>
        <taxon>Laurasiatheria</taxon>
        <taxon>Artiodactyla</taxon>
        <taxon>Ruminantia</taxon>
        <taxon>Pecora</taxon>
        <taxon>Cervidae</taxon>
        <taxon>Odocoileinae</taxon>
        <taxon>Rangifer</taxon>
    </lineage>
</organism>
<dbReference type="EMBL" id="OX596089">
    <property type="protein sequence ID" value="CAI9710189.1"/>
    <property type="molecule type" value="Genomic_DNA"/>
</dbReference>
<accession>A0ACB0FD52</accession>
<gene>
    <name evidence="1" type="ORF">MRATA1EN3_LOCUS21402</name>
</gene>
<name>A0ACB0FD52_RANTA</name>
<sequence length="353" mass="37908">MSTAGAVPGRRGLHRPGGGRVQPGSSPPPPPTAAVSSREVGRPFRWRRLGVHGRECSRRGHCFQDAREPRREGGASVLAGSHRPAPEPGDFHHPASETRRRRRFPAPGLPEGGASEREALAAASLSSVKSAVQSALSFGMLEACHVQCRFRCACAQKELINAVAVAMGTGGYQNGLVIRSLLAARQALAPRSRPASRESRHHPGHPPVCARWLERTPKRKCPRVPHQSSTELAGLLKGPAQSSGEQNWDRCPNPQQLQGKCPEECVVLIQGSSVSRLDGGNGLRSVPPTSPPWQEVPKERSFSCSPLGSFPHISWLQAHLGEASPRRLSLRCQLEKPATTEGQDGGWAVTGPL</sequence>
<dbReference type="Proteomes" id="UP001162501">
    <property type="component" value="Chromosome 5"/>
</dbReference>